<protein>
    <submittedName>
        <fullName evidence="5">MarR family transcriptional regulator</fullName>
    </submittedName>
</protein>
<dbReference type="InterPro" id="IPR036388">
    <property type="entry name" value="WH-like_DNA-bd_sf"/>
</dbReference>
<evidence type="ECO:0000313" key="6">
    <source>
        <dbReference type="Proteomes" id="UP001210231"/>
    </source>
</evidence>
<organism evidence="5 6">
    <name type="scientific">Polluticaenibacter yanchengensis</name>
    <dbReference type="NCBI Taxonomy" id="3014562"/>
    <lineage>
        <taxon>Bacteria</taxon>
        <taxon>Pseudomonadati</taxon>
        <taxon>Bacteroidota</taxon>
        <taxon>Chitinophagia</taxon>
        <taxon>Chitinophagales</taxon>
        <taxon>Chitinophagaceae</taxon>
        <taxon>Polluticaenibacter</taxon>
    </lineage>
</organism>
<dbReference type="RefSeq" id="WP_407031836.1">
    <property type="nucleotide sequence ID" value="NZ_JAQGEF010000013.1"/>
</dbReference>
<keyword evidence="3" id="KW-0804">Transcription</keyword>
<dbReference type="InterPro" id="IPR023187">
    <property type="entry name" value="Tscrpt_reg_MarR-type_CS"/>
</dbReference>
<dbReference type="PANTHER" id="PTHR42756:SF1">
    <property type="entry name" value="TRANSCRIPTIONAL REPRESSOR OF EMRAB OPERON"/>
    <property type="match status" value="1"/>
</dbReference>
<evidence type="ECO:0000313" key="5">
    <source>
        <dbReference type="EMBL" id="MDA3615509.1"/>
    </source>
</evidence>
<keyword evidence="2" id="KW-0238">DNA-binding</keyword>
<dbReference type="PRINTS" id="PR00598">
    <property type="entry name" value="HTHMARR"/>
</dbReference>
<gene>
    <name evidence="5" type="ORF">O3P16_11880</name>
</gene>
<keyword evidence="6" id="KW-1185">Reference proteome</keyword>
<comment type="caution">
    <text evidence="5">The sequence shown here is derived from an EMBL/GenBank/DDBJ whole genome shotgun (WGS) entry which is preliminary data.</text>
</comment>
<dbReference type="PROSITE" id="PS01117">
    <property type="entry name" value="HTH_MARR_1"/>
    <property type="match status" value="1"/>
</dbReference>
<keyword evidence="1" id="KW-0805">Transcription regulation</keyword>
<dbReference type="Pfam" id="PF01047">
    <property type="entry name" value="MarR"/>
    <property type="match status" value="1"/>
</dbReference>
<accession>A0ABT4ULM3</accession>
<dbReference type="InterPro" id="IPR000835">
    <property type="entry name" value="HTH_MarR-typ"/>
</dbReference>
<dbReference type="Proteomes" id="UP001210231">
    <property type="component" value="Unassembled WGS sequence"/>
</dbReference>
<sequence length="149" mass="17128">MTNTTFRRGELYFVINGVASVALARHLQKLFREHQLDITVEQWSVLVHLWKEDGVSQQALCNKTFRDKPSITRLIDNLEKIGLVERHPKENDKRVNCIFLTEKAKSLKPVSTQLANQTLIEGLDGVADEDIETVRRVLEKVYNNLNNLS</sequence>
<dbReference type="EMBL" id="JAQGEF010000013">
    <property type="protein sequence ID" value="MDA3615509.1"/>
    <property type="molecule type" value="Genomic_DNA"/>
</dbReference>
<name>A0ABT4ULM3_9BACT</name>
<reference evidence="5 6" key="1">
    <citation type="submission" date="2022-12" db="EMBL/GenBank/DDBJ databases">
        <title>Chitinophagaceae gen. sp. nov., a new member of the family Chitinophagaceae, isolated from soil in a chemical factory.</title>
        <authorList>
            <person name="Ke Z."/>
        </authorList>
    </citation>
    <scope>NUCLEOTIDE SEQUENCE [LARGE SCALE GENOMIC DNA]</scope>
    <source>
        <strain evidence="5 6">LY-5</strain>
    </source>
</reference>
<evidence type="ECO:0000256" key="3">
    <source>
        <dbReference type="ARBA" id="ARBA00023163"/>
    </source>
</evidence>
<dbReference type="SMART" id="SM00347">
    <property type="entry name" value="HTH_MARR"/>
    <property type="match status" value="1"/>
</dbReference>
<dbReference type="InterPro" id="IPR036390">
    <property type="entry name" value="WH_DNA-bd_sf"/>
</dbReference>
<evidence type="ECO:0000259" key="4">
    <source>
        <dbReference type="PROSITE" id="PS50995"/>
    </source>
</evidence>
<dbReference type="Gene3D" id="1.10.10.10">
    <property type="entry name" value="Winged helix-like DNA-binding domain superfamily/Winged helix DNA-binding domain"/>
    <property type="match status" value="1"/>
</dbReference>
<proteinExistence type="predicted"/>
<evidence type="ECO:0000256" key="1">
    <source>
        <dbReference type="ARBA" id="ARBA00023015"/>
    </source>
</evidence>
<dbReference type="PANTHER" id="PTHR42756">
    <property type="entry name" value="TRANSCRIPTIONAL REGULATOR, MARR"/>
    <property type="match status" value="1"/>
</dbReference>
<evidence type="ECO:0000256" key="2">
    <source>
        <dbReference type="ARBA" id="ARBA00023125"/>
    </source>
</evidence>
<feature type="domain" description="HTH marR-type" evidence="4">
    <location>
        <begin position="8"/>
        <end position="143"/>
    </location>
</feature>
<dbReference type="PROSITE" id="PS50995">
    <property type="entry name" value="HTH_MARR_2"/>
    <property type="match status" value="1"/>
</dbReference>
<dbReference type="SUPFAM" id="SSF46785">
    <property type="entry name" value="Winged helix' DNA-binding domain"/>
    <property type="match status" value="1"/>
</dbReference>